<dbReference type="Pfam" id="PF16407">
    <property type="entry name" value="PKD_2"/>
    <property type="match status" value="1"/>
</dbReference>
<evidence type="ECO:0000313" key="2">
    <source>
        <dbReference type="Proteomes" id="UP000199666"/>
    </source>
</evidence>
<accession>A0A1I2ZZU8</accession>
<proteinExistence type="predicted"/>
<dbReference type="InterPro" id="IPR032183">
    <property type="entry name" value="PKD-like"/>
</dbReference>
<organism evidence="1 2">
    <name type="scientific">Pedobacter insulae</name>
    <dbReference type="NCBI Taxonomy" id="414048"/>
    <lineage>
        <taxon>Bacteria</taxon>
        <taxon>Pseudomonadati</taxon>
        <taxon>Bacteroidota</taxon>
        <taxon>Sphingobacteriia</taxon>
        <taxon>Sphingobacteriales</taxon>
        <taxon>Sphingobacteriaceae</taxon>
        <taxon>Pedobacter</taxon>
    </lineage>
</organism>
<sequence length="552" mass="59163">MKDRNKISGIFFGLITAVALIVGCAKDKGNYDYVELNALKISTDMTNADPAVFITPDSIALRQNDNLKIKIKVDTSLGDPGSLSYHWLVTQYLQSAANPPKLTFANTADFDAKIPLAPNLYKLVVKVTSNKTGVSYYKTFILNVSGSEWGGEGWLVLQEQSGGSDVSVITTRDGGGKGKIFHDVYFTANGHKLPVGTSKVNVINYATSLNAQKVSFFYPNGGIQVRSIDFADSTRAENWFVPGSLTGTNFQANGSGGGSAAGWEYVIVNNQIAYRQLQSVAHLANTPVFLPPYAGLTIAPYVLNGAASDQFYTLFDKVNSAFVLFNASTGAFLNIPAYAGGAANLNATTGSGFDMKNMPDDLIYAENAQPYTIGNTYWNCFFRNDAGTNTTLIQFPRSTGYLNNFATGRFQLKEANCPGINTATIFANNTSLLPPRGVFYYVNGNKIYTCTVNNLATSTAIEGLTFPAGTIIKAMKTFNSGYTAANILSQGVPEGKVLVVATDETASGAGNKVYFFNLSTTGSILGTPSTPADVYTGFNKITDITFKKALGK</sequence>
<gene>
    <name evidence="1" type="ORF">SAMN04489864_11258</name>
</gene>
<reference evidence="1 2" key="1">
    <citation type="submission" date="2016-10" db="EMBL/GenBank/DDBJ databases">
        <authorList>
            <person name="de Groot N.N."/>
        </authorList>
    </citation>
    <scope>NUCLEOTIDE SEQUENCE [LARGE SCALE GENOMIC DNA]</scope>
    <source>
        <strain evidence="1 2">DSM 18684</strain>
    </source>
</reference>
<evidence type="ECO:0000313" key="1">
    <source>
        <dbReference type="EMBL" id="SFH43353.1"/>
    </source>
</evidence>
<dbReference type="STRING" id="414048.SAMN04489864_11258"/>
<protein>
    <submittedName>
        <fullName evidence="1">PKD-like family protein</fullName>
    </submittedName>
</protein>
<name>A0A1I2ZZU8_9SPHI</name>
<keyword evidence="2" id="KW-1185">Reference proteome</keyword>
<dbReference type="Proteomes" id="UP000199666">
    <property type="component" value="Unassembled WGS sequence"/>
</dbReference>
<dbReference type="AlphaFoldDB" id="A0A1I2ZZU8"/>
<dbReference type="PROSITE" id="PS51257">
    <property type="entry name" value="PROKAR_LIPOPROTEIN"/>
    <property type="match status" value="1"/>
</dbReference>
<dbReference type="EMBL" id="FOPP01000012">
    <property type="protein sequence ID" value="SFH43353.1"/>
    <property type="molecule type" value="Genomic_DNA"/>
</dbReference>